<evidence type="ECO:0000256" key="4">
    <source>
        <dbReference type="ARBA" id="ARBA00010662"/>
    </source>
</evidence>
<dbReference type="EMBL" id="RPOK01000001">
    <property type="protein sequence ID" value="RPJ68748.1"/>
    <property type="molecule type" value="Genomic_DNA"/>
</dbReference>
<dbReference type="CDD" id="cd01400">
    <property type="entry name" value="6PGL"/>
    <property type="match status" value="1"/>
</dbReference>
<proteinExistence type="inferred from homology"/>
<sequence length="230" mass="24987">MALIERNFDSAEALNQSFADQIVQQLSDAIEQNGHASLLVSGGRTPLGLFKVLSEQPIAWSKVFVTLVDERWVDETDSASNTRLVKENLLQNHAASARFVEMKTAHDDAYSAQPAVAENLSVIPTPYTVLILGMGEDSHTASLFPCSQEVEQGLSTENQAVCLAVTPTTAPHQRMSLTLNAIASAQNVYLHLTGDKKKQVLKDAMADQSGAIRPIAQVIAKTDVVLYWTP</sequence>
<dbReference type="GO" id="GO:0017057">
    <property type="term" value="F:6-phosphogluconolactonase activity"/>
    <property type="evidence" value="ECO:0007669"/>
    <property type="project" value="UniProtKB-UniRule"/>
</dbReference>
<evidence type="ECO:0000256" key="7">
    <source>
        <dbReference type="RuleBase" id="RU365095"/>
    </source>
</evidence>
<dbReference type="Gene3D" id="3.40.50.1360">
    <property type="match status" value="1"/>
</dbReference>
<dbReference type="PANTHER" id="PTHR11054">
    <property type="entry name" value="6-PHOSPHOGLUCONOLACTONASE"/>
    <property type="match status" value="1"/>
</dbReference>
<dbReference type="InterPro" id="IPR006148">
    <property type="entry name" value="Glc/Gal-6P_isomerase"/>
</dbReference>
<dbReference type="GO" id="GO:0005975">
    <property type="term" value="P:carbohydrate metabolic process"/>
    <property type="evidence" value="ECO:0007669"/>
    <property type="project" value="UniProtKB-UniRule"/>
</dbReference>
<accession>A0A3N5ZEE5</accession>
<evidence type="ECO:0000313" key="9">
    <source>
        <dbReference type="EMBL" id="RPJ68748.1"/>
    </source>
</evidence>
<evidence type="ECO:0000313" key="10">
    <source>
        <dbReference type="Proteomes" id="UP000275281"/>
    </source>
</evidence>
<dbReference type="InterPro" id="IPR037171">
    <property type="entry name" value="NagB/RpiA_transferase-like"/>
</dbReference>
<comment type="pathway">
    <text evidence="3 7">Carbohydrate degradation; pentose phosphate pathway; D-ribulose 5-phosphate from D-glucose 6-phosphate (oxidative stage): step 2/3.</text>
</comment>
<dbReference type="UniPathway" id="UPA00115">
    <property type="reaction ID" value="UER00409"/>
</dbReference>
<dbReference type="Pfam" id="PF01182">
    <property type="entry name" value="Glucosamine_iso"/>
    <property type="match status" value="1"/>
</dbReference>
<dbReference type="NCBIfam" id="TIGR01198">
    <property type="entry name" value="pgl"/>
    <property type="match status" value="1"/>
</dbReference>
<name>A0A3N5ZEE5_9ALTE</name>
<dbReference type="GO" id="GO:0006098">
    <property type="term" value="P:pentose-phosphate shunt"/>
    <property type="evidence" value="ECO:0007669"/>
    <property type="project" value="UniProtKB-UniPathway"/>
</dbReference>
<dbReference type="PANTHER" id="PTHR11054:SF0">
    <property type="entry name" value="6-PHOSPHOGLUCONOLACTONASE"/>
    <property type="match status" value="1"/>
</dbReference>
<evidence type="ECO:0000259" key="8">
    <source>
        <dbReference type="Pfam" id="PF01182"/>
    </source>
</evidence>
<keyword evidence="10" id="KW-1185">Reference proteome</keyword>
<dbReference type="SUPFAM" id="SSF100950">
    <property type="entry name" value="NagB/RpiA/CoA transferase-like"/>
    <property type="match status" value="1"/>
</dbReference>
<dbReference type="InterPro" id="IPR005900">
    <property type="entry name" value="6-phosphogluconolactonase_DevB"/>
</dbReference>
<dbReference type="AlphaFoldDB" id="A0A3N5ZEE5"/>
<evidence type="ECO:0000256" key="5">
    <source>
        <dbReference type="ARBA" id="ARBA00013198"/>
    </source>
</evidence>
<evidence type="ECO:0000256" key="1">
    <source>
        <dbReference type="ARBA" id="ARBA00000832"/>
    </source>
</evidence>
<dbReference type="RefSeq" id="WP_124026748.1">
    <property type="nucleotide sequence ID" value="NZ_JBHRSN010000005.1"/>
</dbReference>
<evidence type="ECO:0000256" key="3">
    <source>
        <dbReference type="ARBA" id="ARBA00004961"/>
    </source>
</evidence>
<protein>
    <recommendedName>
        <fullName evidence="6 7">6-phosphogluconolactonase</fullName>
        <shortName evidence="7">6PGL</shortName>
        <ecNumber evidence="5 7">3.1.1.31</ecNumber>
    </recommendedName>
</protein>
<evidence type="ECO:0000256" key="2">
    <source>
        <dbReference type="ARBA" id="ARBA00002681"/>
    </source>
</evidence>
<dbReference type="OrthoDB" id="9810967at2"/>
<organism evidence="9 10">
    <name type="scientific">Alteromonas sediminis</name>
    <dbReference type="NCBI Taxonomy" id="2259342"/>
    <lineage>
        <taxon>Bacteria</taxon>
        <taxon>Pseudomonadati</taxon>
        <taxon>Pseudomonadota</taxon>
        <taxon>Gammaproteobacteria</taxon>
        <taxon>Alteromonadales</taxon>
        <taxon>Alteromonadaceae</taxon>
        <taxon>Alteromonas/Salinimonas group</taxon>
        <taxon>Alteromonas</taxon>
    </lineage>
</organism>
<reference evidence="9 10" key="1">
    <citation type="submission" date="2018-11" db="EMBL/GenBank/DDBJ databases">
        <authorList>
            <person name="Ye M.-Q."/>
            <person name="Du Z.-J."/>
        </authorList>
    </citation>
    <scope>NUCLEOTIDE SEQUENCE [LARGE SCALE GENOMIC DNA]</scope>
    <source>
        <strain evidence="9 10">U0105</strain>
    </source>
</reference>
<keyword evidence="7 9" id="KW-0378">Hydrolase</keyword>
<evidence type="ECO:0000256" key="6">
    <source>
        <dbReference type="ARBA" id="ARBA00020337"/>
    </source>
</evidence>
<comment type="function">
    <text evidence="2 7">Hydrolysis of 6-phosphogluconolactone to 6-phosphogluconate.</text>
</comment>
<comment type="catalytic activity">
    <reaction evidence="1 7">
        <text>6-phospho-D-glucono-1,5-lactone + H2O = 6-phospho-D-gluconate + H(+)</text>
        <dbReference type="Rhea" id="RHEA:12556"/>
        <dbReference type="ChEBI" id="CHEBI:15377"/>
        <dbReference type="ChEBI" id="CHEBI:15378"/>
        <dbReference type="ChEBI" id="CHEBI:57955"/>
        <dbReference type="ChEBI" id="CHEBI:58759"/>
        <dbReference type="EC" id="3.1.1.31"/>
    </reaction>
</comment>
<comment type="caution">
    <text evidence="9">The sequence shown here is derived from an EMBL/GenBank/DDBJ whole genome shotgun (WGS) entry which is preliminary data.</text>
</comment>
<dbReference type="Proteomes" id="UP000275281">
    <property type="component" value="Unassembled WGS sequence"/>
</dbReference>
<gene>
    <name evidence="7 9" type="primary">pgl</name>
    <name evidence="9" type="ORF">DRW07_04975</name>
</gene>
<dbReference type="EC" id="3.1.1.31" evidence="5 7"/>
<feature type="domain" description="Glucosamine/galactosamine-6-phosphate isomerase" evidence="8">
    <location>
        <begin position="10"/>
        <end position="226"/>
    </location>
</feature>
<comment type="similarity">
    <text evidence="4 7">Belongs to the glucosamine/galactosamine-6-phosphate isomerase family. 6-phosphogluconolactonase subfamily.</text>
</comment>
<dbReference type="InterPro" id="IPR039104">
    <property type="entry name" value="6PGL"/>
</dbReference>